<keyword evidence="13" id="KW-1185">Reference proteome</keyword>
<feature type="transmembrane region" description="Helical" evidence="10">
    <location>
        <begin position="31"/>
        <end position="50"/>
    </location>
</feature>
<evidence type="ECO:0000256" key="5">
    <source>
        <dbReference type="ARBA" id="ARBA00022679"/>
    </source>
</evidence>
<dbReference type="GO" id="GO:0005886">
    <property type="term" value="C:plasma membrane"/>
    <property type="evidence" value="ECO:0007669"/>
    <property type="project" value="UniProtKB-SubCell"/>
</dbReference>
<evidence type="ECO:0000256" key="9">
    <source>
        <dbReference type="ARBA" id="ARBA00023315"/>
    </source>
</evidence>
<feature type="domain" description="CN hydrolase" evidence="11">
    <location>
        <begin position="230"/>
        <end position="443"/>
    </location>
</feature>
<keyword evidence="6 10" id="KW-0812">Transmembrane</keyword>
<dbReference type="AlphaFoldDB" id="A0A3D8II74"/>
<keyword evidence="12" id="KW-0449">Lipoprotein</keyword>
<protein>
    <submittedName>
        <fullName evidence="12">Apolipoprotein N-acyltransferase</fullName>
    </submittedName>
</protein>
<keyword evidence="5 12" id="KW-0808">Transferase</keyword>
<dbReference type="Gene3D" id="3.60.110.10">
    <property type="entry name" value="Carbon-nitrogen hydrolase"/>
    <property type="match status" value="1"/>
</dbReference>
<feature type="transmembrane region" description="Helical" evidence="10">
    <location>
        <begin position="138"/>
        <end position="157"/>
    </location>
</feature>
<evidence type="ECO:0000256" key="2">
    <source>
        <dbReference type="ARBA" id="ARBA00010065"/>
    </source>
</evidence>
<reference evidence="12 13" key="1">
    <citation type="submission" date="2018-04" db="EMBL/GenBank/DDBJ databases">
        <title>Novel Campyloabacter and Helicobacter Species and Strains.</title>
        <authorList>
            <person name="Mannion A.J."/>
            <person name="Shen Z."/>
            <person name="Fox J.G."/>
        </authorList>
    </citation>
    <scope>NUCLEOTIDE SEQUENCE [LARGE SCALE GENOMIC DNA]</scope>
    <source>
        <strain evidence="12 13">MIT 99-5101</strain>
    </source>
</reference>
<evidence type="ECO:0000256" key="7">
    <source>
        <dbReference type="ARBA" id="ARBA00022989"/>
    </source>
</evidence>
<comment type="subcellular location">
    <subcellularLocation>
        <location evidence="1">Cell membrane</location>
        <topology evidence="1">Multi-pass membrane protein</topology>
    </subcellularLocation>
</comment>
<accession>A0A3D8II74</accession>
<keyword evidence="9 12" id="KW-0012">Acyltransferase</keyword>
<sequence>MLAQSRKQQNINSKNFLKTLFLSTTIPQNKLQVFLLGVLCALFFSAFIYLEHFLERFNLPIFSTLCALAGIFLYFKLSRFGALICGALIGILWFYWVGFSFKFYDLTSFIPLLWAVFALCYGGLFYLFCFFQNPIYRIVTLTLSSFVHPFGFNWFILESMLTKSYFFPSKFTLFLLLIGVLIFSLSLTRQLYKTSVLWLAGFCLLLAFSHSNFDVKTKSQQDSKLKIKTLSLNIPQNIRWDSKYLNFIIEQNLQQIAQAKAQNYDLIILPETAFPFALNLQPHLIESLKATSQEIAILTGAVYQENNRIFNSAYLFQNGEMRVLHKQILVPFGEQIPLPRFFAKWINQTFFQGASDFNFTEFQAPNSALIKGMRFQIAICYEATREEFYQDFPKYLIALSNNAWFVPSIEPTLQRLLMLYFAKNYSTTIFHSSNASPDFKLTP</sequence>
<evidence type="ECO:0000313" key="12">
    <source>
        <dbReference type="EMBL" id="RDU64606.1"/>
    </source>
</evidence>
<dbReference type="Proteomes" id="UP000256650">
    <property type="component" value="Unassembled WGS sequence"/>
</dbReference>
<feature type="transmembrane region" description="Helical" evidence="10">
    <location>
        <begin position="56"/>
        <end position="75"/>
    </location>
</feature>
<dbReference type="GO" id="GO:0042158">
    <property type="term" value="P:lipoprotein biosynthetic process"/>
    <property type="evidence" value="ECO:0007669"/>
    <property type="project" value="InterPro"/>
</dbReference>
<dbReference type="OrthoDB" id="9804277at2"/>
<dbReference type="PROSITE" id="PS50263">
    <property type="entry name" value="CN_HYDROLASE"/>
    <property type="match status" value="1"/>
</dbReference>
<dbReference type="GO" id="GO:0016410">
    <property type="term" value="F:N-acyltransferase activity"/>
    <property type="evidence" value="ECO:0007669"/>
    <property type="project" value="InterPro"/>
</dbReference>
<keyword evidence="7 10" id="KW-1133">Transmembrane helix</keyword>
<keyword evidence="4" id="KW-0997">Cell inner membrane</keyword>
<evidence type="ECO:0000259" key="11">
    <source>
        <dbReference type="PROSITE" id="PS50263"/>
    </source>
</evidence>
<feature type="transmembrane region" description="Helical" evidence="10">
    <location>
        <begin position="195"/>
        <end position="213"/>
    </location>
</feature>
<gene>
    <name evidence="12" type="primary">lnt</name>
    <name evidence="12" type="ORF">CQA43_01665</name>
</gene>
<proteinExistence type="inferred from homology"/>
<dbReference type="PANTHER" id="PTHR38686">
    <property type="entry name" value="APOLIPOPROTEIN N-ACYLTRANSFERASE"/>
    <property type="match status" value="1"/>
</dbReference>
<evidence type="ECO:0000256" key="6">
    <source>
        <dbReference type="ARBA" id="ARBA00022692"/>
    </source>
</evidence>
<dbReference type="GeneID" id="82534995"/>
<dbReference type="RefSeq" id="WP_115550940.1">
    <property type="nucleotide sequence ID" value="NZ_CAONBV010000180.1"/>
</dbReference>
<dbReference type="Pfam" id="PF26365">
    <property type="entry name" value="ApoNAT_membrane"/>
    <property type="match status" value="1"/>
</dbReference>
<feature type="transmembrane region" description="Helical" evidence="10">
    <location>
        <begin position="80"/>
        <end position="97"/>
    </location>
</feature>
<evidence type="ECO:0000256" key="4">
    <source>
        <dbReference type="ARBA" id="ARBA00022519"/>
    </source>
</evidence>
<evidence type="ECO:0000313" key="13">
    <source>
        <dbReference type="Proteomes" id="UP000256650"/>
    </source>
</evidence>
<evidence type="ECO:0000256" key="3">
    <source>
        <dbReference type="ARBA" id="ARBA00022475"/>
    </source>
</evidence>
<dbReference type="InterPro" id="IPR004563">
    <property type="entry name" value="Apolipo_AcylTrfase"/>
</dbReference>
<dbReference type="SUPFAM" id="SSF56317">
    <property type="entry name" value="Carbon-nitrogen hydrolase"/>
    <property type="match status" value="1"/>
</dbReference>
<comment type="caution">
    <text evidence="12">The sequence shown here is derived from an EMBL/GenBank/DDBJ whole genome shotgun (WGS) entry which is preliminary data.</text>
</comment>
<evidence type="ECO:0000256" key="10">
    <source>
        <dbReference type="SAM" id="Phobius"/>
    </source>
</evidence>
<keyword evidence="8 10" id="KW-0472">Membrane</keyword>
<dbReference type="NCBIfam" id="TIGR00546">
    <property type="entry name" value="lnt"/>
    <property type="match status" value="1"/>
</dbReference>
<dbReference type="InterPro" id="IPR036526">
    <property type="entry name" value="C-N_Hydrolase_sf"/>
</dbReference>
<organism evidence="12 13">
    <name type="scientific">Helicobacter ganmani</name>
    <dbReference type="NCBI Taxonomy" id="60246"/>
    <lineage>
        <taxon>Bacteria</taxon>
        <taxon>Pseudomonadati</taxon>
        <taxon>Campylobacterota</taxon>
        <taxon>Epsilonproteobacteria</taxon>
        <taxon>Campylobacterales</taxon>
        <taxon>Helicobacteraceae</taxon>
        <taxon>Helicobacter</taxon>
    </lineage>
</organism>
<evidence type="ECO:0000256" key="1">
    <source>
        <dbReference type="ARBA" id="ARBA00004651"/>
    </source>
</evidence>
<feature type="transmembrane region" description="Helical" evidence="10">
    <location>
        <begin position="169"/>
        <end position="188"/>
    </location>
</feature>
<evidence type="ECO:0000256" key="8">
    <source>
        <dbReference type="ARBA" id="ARBA00023136"/>
    </source>
</evidence>
<comment type="similarity">
    <text evidence="2">Belongs to the CN hydrolase family. Apolipoprotein N-acyltransferase subfamily.</text>
</comment>
<keyword evidence="3" id="KW-1003">Cell membrane</keyword>
<name>A0A3D8II74_9HELI</name>
<dbReference type="PANTHER" id="PTHR38686:SF1">
    <property type="entry name" value="APOLIPOPROTEIN N-ACYLTRANSFERASE"/>
    <property type="match status" value="1"/>
</dbReference>
<dbReference type="EMBL" id="NXLS01000001">
    <property type="protein sequence ID" value="RDU64606.1"/>
    <property type="molecule type" value="Genomic_DNA"/>
</dbReference>
<feature type="transmembrane region" description="Helical" evidence="10">
    <location>
        <begin position="109"/>
        <end position="131"/>
    </location>
</feature>
<dbReference type="InterPro" id="IPR059109">
    <property type="entry name" value="Lnt_membrane_dom"/>
</dbReference>
<dbReference type="InterPro" id="IPR003010">
    <property type="entry name" value="C-N_Hydrolase"/>
</dbReference>